<dbReference type="InterPro" id="IPR000836">
    <property type="entry name" value="PRTase_dom"/>
</dbReference>
<evidence type="ECO:0000313" key="4">
    <source>
        <dbReference type="EMBL" id="MFD1948187.1"/>
    </source>
</evidence>
<gene>
    <name evidence="4" type="ORF">ACFSDE_15400</name>
</gene>
<evidence type="ECO:0000313" key="5">
    <source>
        <dbReference type="Proteomes" id="UP001597351"/>
    </source>
</evidence>
<dbReference type="InterPro" id="IPR051910">
    <property type="entry name" value="ComF/GntX_DNA_util-trans"/>
</dbReference>
<dbReference type="Proteomes" id="UP001597351">
    <property type="component" value="Unassembled WGS sequence"/>
</dbReference>
<dbReference type="PANTHER" id="PTHR47505:SF1">
    <property type="entry name" value="DNA UTILIZATION PROTEIN YHGH"/>
    <property type="match status" value="1"/>
</dbReference>
<organism evidence="4 5">
    <name type="scientific">Nocardioides aestuarii</name>
    <dbReference type="NCBI Taxonomy" id="252231"/>
    <lineage>
        <taxon>Bacteria</taxon>
        <taxon>Bacillati</taxon>
        <taxon>Actinomycetota</taxon>
        <taxon>Actinomycetes</taxon>
        <taxon>Propionibacteriales</taxon>
        <taxon>Nocardioidaceae</taxon>
        <taxon>Nocardioides</taxon>
    </lineage>
</organism>
<dbReference type="InterPro" id="IPR029057">
    <property type="entry name" value="PRTase-like"/>
</dbReference>
<comment type="similarity">
    <text evidence="1">Belongs to the ComF/GntX family.</text>
</comment>
<dbReference type="PANTHER" id="PTHR47505">
    <property type="entry name" value="DNA UTILIZATION PROTEIN YHGH"/>
    <property type="match status" value="1"/>
</dbReference>
<evidence type="ECO:0000256" key="2">
    <source>
        <dbReference type="SAM" id="MobiDB-lite"/>
    </source>
</evidence>
<keyword evidence="5" id="KW-1185">Reference proteome</keyword>
<evidence type="ECO:0000256" key="1">
    <source>
        <dbReference type="ARBA" id="ARBA00008007"/>
    </source>
</evidence>
<sequence length="241" mass="24641">MLDPVLDLLLGGTCVGCGEPGRSLCAACVALLPGTAWPAWPSPSPPGLAPPWSTAPYDGVVRSALLAHKERHVAGLAVHLAGMLAAAAAAAAPGPRLLVPVPSRPGAARARGHEPLLDVCRRAARLLPDTRVACLLRSRGGVSDQAGLTSVERAANLAGSLWCPSAALRRHAGRPGHVVLCDDVLTTGSTVREGQRALAAAGVAVTGIATVAATQRRTGTGRIPTHRELSGPRLPWGEDVD</sequence>
<dbReference type="Pfam" id="PF00156">
    <property type="entry name" value="Pribosyltran"/>
    <property type="match status" value="1"/>
</dbReference>
<name>A0ABW4TRL2_9ACTN</name>
<dbReference type="RefSeq" id="WP_343919996.1">
    <property type="nucleotide sequence ID" value="NZ_BAAAJT010000002.1"/>
</dbReference>
<dbReference type="Gene3D" id="3.40.50.2020">
    <property type="match status" value="1"/>
</dbReference>
<feature type="domain" description="Phosphoribosyltransferase" evidence="3">
    <location>
        <begin position="176"/>
        <end position="218"/>
    </location>
</feature>
<evidence type="ECO:0000259" key="3">
    <source>
        <dbReference type="Pfam" id="PF00156"/>
    </source>
</evidence>
<dbReference type="SUPFAM" id="SSF53271">
    <property type="entry name" value="PRTase-like"/>
    <property type="match status" value="1"/>
</dbReference>
<comment type="caution">
    <text evidence="4">The sequence shown here is derived from an EMBL/GenBank/DDBJ whole genome shotgun (WGS) entry which is preliminary data.</text>
</comment>
<dbReference type="EMBL" id="JBHUGD010000003">
    <property type="protein sequence ID" value="MFD1948187.1"/>
    <property type="molecule type" value="Genomic_DNA"/>
</dbReference>
<accession>A0ABW4TRL2</accession>
<proteinExistence type="inferred from homology"/>
<dbReference type="CDD" id="cd06223">
    <property type="entry name" value="PRTases_typeI"/>
    <property type="match status" value="1"/>
</dbReference>
<reference evidence="5" key="1">
    <citation type="journal article" date="2019" name="Int. J. Syst. Evol. Microbiol.">
        <title>The Global Catalogue of Microorganisms (GCM) 10K type strain sequencing project: providing services to taxonomists for standard genome sequencing and annotation.</title>
        <authorList>
            <consortium name="The Broad Institute Genomics Platform"/>
            <consortium name="The Broad Institute Genome Sequencing Center for Infectious Disease"/>
            <person name="Wu L."/>
            <person name="Ma J."/>
        </authorList>
    </citation>
    <scope>NUCLEOTIDE SEQUENCE [LARGE SCALE GENOMIC DNA]</scope>
    <source>
        <strain evidence="5">CGMCC 1.12477</strain>
    </source>
</reference>
<protein>
    <submittedName>
        <fullName evidence="4">ComF family protein</fullName>
    </submittedName>
</protein>
<feature type="region of interest" description="Disordered" evidence="2">
    <location>
        <begin position="216"/>
        <end position="241"/>
    </location>
</feature>